<evidence type="ECO:0000256" key="4">
    <source>
        <dbReference type="ARBA" id="ARBA00022496"/>
    </source>
</evidence>
<evidence type="ECO:0000313" key="8">
    <source>
        <dbReference type="EMBL" id="SFD78033.1"/>
    </source>
</evidence>
<keyword evidence="5 6" id="KW-0732">Signal</keyword>
<dbReference type="InterPro" id="IPR051313">
    <property type="entry name" value="Bact_iron-sidero_bind"/>
</dbReference>
<dbReference type="PANTHER" id="PTHR30532">
    <property type="entry name" value="IRON III DICITRATE-BINDING PERIPLASMIC PROTEIN"/>
    <property type="match status" value="1"/>
</dbReference>
<dbReference type="InterPro" id="IPR002491">
    <property type="entry name" value="ABC_transptr_periplasmic_BD"/>
</dbReference>
<reference evidence="8 9" key="1">
    <citation type="submission" date="2016-10" db="EMBL/GenBank/DDBJ databases">
        <authorList>
            <person name="Varghese N."/>
            <person name="Submissions S."/>
        </authorList>
    </citation>
    <scope>NUCLEOTIDE SEQUENCE [LARGE SCALE GENOMIC DNA]</scope>
    <source>
        <strain evidence="9">YIM D21,KCTC 23444,ACCC 10710</strain>
    </source>
</reference>
<evidence type="ECO:0000259" key="7">
    <source>
        <dbReference type="PROSITE" id="PS50983"/>
    </source>
</evidence>
<keyword evidence="4" id="KW-0410">Iron transport</keyword>
<dbReference type="Gene3D" id="3.40.50.1980">
    <property type="entry name" value="Nitrogenase molybdenum iron protein domain"/>
    <property type="match status" value="2"/>
</dbReference>
<proteinExistence type="inferred from homology"/>
<evidence type="ECO:0000256" key="5">
    <source>
        <dbReference type="ARBA" id="ARBA00022729"/>
    </source>
</evidence>
<protein>
    <submittedName>
        <fullName evidence="8">Iron complex transport system substrate-binding protein</fullName>
    </submittedName>
</protein>
<accession>A0A1I1VAC0</accession>
<dbReference type="CDD" id="cd01140">
    <property type="entry name" value="FatB"/>
    <property type="match status" value="1"/>
</dbReference>
<dbReference type="PANTHER" id="PTHR30532:SF28">
    <property type="entry name" value="PETROBACTIN-BINDING PROTEIN YCLQ"/>
    <property type="match status" value="1"/>
</dbReference>
<feature type="chain" id="PRO_5009301913" evidence="6">
    <location>
        <begin position="20"/>
        <end position="297"/>
    </location>
</feature>
<dbReference type="InterPro" id="IPR033870">
    <property type="entry name" value="FatB"/>
</dbReference>
<dbReference type="RefSeq" id="WP_149754941.1">
    <property type="nucleotide sequence ID" value="NZ_FOMS01000003.1"/>
</dbReference>
<keyword evidence="4" id="KW-0408">Iron</keyword>
<evidence type="ECO:0000256" key="1">
    <source>
        <dbReference type="ARBA" id="ARBA00004196"/>
    </source>
</evidence>
<evidence type="ECO:0000313" key="9">
    <source>
        <dbReference type="Proteomes" id="UP000325289"/>
    </source>
</evidence>
<dbReference type="Pfam" id="PF01497">
    <property type="entry name" value="Peripla_BP_2"/>
    <property type="match status" value="1"/>
</dbReference>
<comment type="subcellular location">
    <subcellularLocation>
        <location evidence="1">Cell envelope</location>
    </subcellularLocation>
</comment>
<dbReference type="EMBL" id="FOMS01000003">
    <property type="protein sequence ID" value="SFD78033.1"/>
    <property type="molecule type" value="Genomic_DNA"/>
</dbReference>
<evidence type="ECO:0000256" key="2">
    <source>
        <dbReference type="ARBA" id="ARBA00008814"/>
    </source>
</evidence>
<keyword evidence="9" id="KW-1185">Reference proteome</keyword>
<dbReference type="AlphaFoldDB" id="A0A1I1VAC0"/>
<comment type="similarity">
    <text evidence="2">Belongs to the bacterial solute-binding protein 8 family.</text>
</comment>
<dbReference type="SUPFAM" id="SSF53807">
    <property type="entry name" value="Helical backbone' metal receptor"/>
    <property type="match status" value="1"/>
</dbReference>
<organism evidence="8 9">
    <name type="scientific">Roseivivax sediminis</name>
    <dbReference type="NCBI Taxonomy" id="936889"/>
    <lineage>
        <taxon>Bacteria</taxon>
        <taxon>Pseudomonadati</taxon>
        <taxon>Pseudomonadota</taxon>
        <taxon>Alphaproteobacteria</taxon>
        <taxon>Rhodobacterales</taxon>
        <taxon>Roseobacteraceae</taxon>
        <taxon>Roseivivax</taxon>
    </lineage>
</organism>
<evidence type="ECO:0000256" key="6">
    <source>
        <dbReference type="SAM" id="SignalP"/>
    </source>
</evidence>
<dbReference type="OrthoDB" id="63946at2"/>
<gene>
    <name evidence="8" type="ORF">SAMN04515678_10315</name>
</gene>
<name>A0A1I1VAC0_9RHOB</name>
<sequence>MRLIALALSAAIAAAPAWSETTRIETATGTAEVPANPASTVVFDMAALDTLDALEVPGLASIGNTYLDYLSDYEGEAGTLFEPDFEALNAMQPDLVILGGRSAEQVEPVSRLAPAIDMTIWGEDILGQARDRITSYGALYDRADAAEALLAQIDDAIANVQAAAEGQGDALIVLTNGPKVSAYGAGSRFGWLHAASGLPEAAEGLDASTHGEAVSFEFIREVNPDWLIVIDRGAAIGAESQSARSTLDNPLVRETAAWQNDRIVYLDAARVYIAGGGAQATLDTLGILEDALAGGKS</sequence>
<feature type="domain" description="Fe/B12 periplasmic-binding" evidence="7">
    <location>
        <begin position="39"/>
        <end position="296"/>
    </location>
</feature>
<keyword evidence="4" id="KW-0406">Ion transport</keyword>
<dbReference type="Proteomes" id="UP000325289">
    <property type="component" value="Unassembled WGS sequence"/>
</dbReference>
<dbReference type="GO" id="GO:1901678">
    <property type="term" value="P:iron coordination entity transport"/>
    <property type="evidence" value="ECO:0007669"/>
    <property type="project" value="UniProtKB-ARBA"/>
</dbReference>
<keyword evidence="3" id="KW-0813">Transport</keyword>
<dbReference type="GO" id="GO:0030288">
    <property type="term" value="C:outer membrane-bounded periplasmic space"/>
    <property type="evidence" value="ECO:0007669"/>
    <property type="project" value="TreeGrafter"/>
</dbReference>
<feature type="signal peptide" evidence="6">
    <location>
        <begin position="1"/>
        <end position="19"/>
    </location>
</feature>
<evidence type="ECO:0000256" key="3">
    <source>
        <dbReference type="ARBA" id="ARBA00022448"/>
    </source>
</evidence>
<dbReference type="PROSITE" id="PS50983">
    <property type="entry name" value="FE_B12_PBP"/>
    <property type="match status" value="1"/>
</dbReference>